<proteinExistence type="predicted"/>
<dbReference type="InterPro" id="IPR029068">
    <property type="entry name" value="Glyas_Bleomycin-R_OHBP_Dase"/>
</dbReference>
<dbReference type="Gene3D" id="3.30.720.110">
    <property type="match status" value="1"/>
</dbReference>
<dbReference type="InterPro" id="IPR004360">
    <property type="entry name" value="Glyas_Fos-R_dOase_dom"/>
</dbReference>
<dbReference type="InterPro" id="IPR026275">
    <property type="entry name" value="Glyoxalase/dOase/EhpR"/>
</dbReference>
<reference evidence="3" key="1">
    <citation type="submission" date="2018-02" db="EMBL/GenBank/DDBJ databases">
        <authorList>
            <person name="O'Hara-Hanley K."/>
            <person name="Soby S."/>
        </authorList>
    </citation>
    <scope>NUCLEOTIDE SEQUENCE [LARGE SCALE GENOMIC DNA]</scope>
    <source>
        <strain evidence="3">MWU14-2602</strain>
    </source>
</reference>
<organism evidence="2 3">
    <name type="scientific">Chromobacterium alticapitis</name>
    <dbReference type="NCBI Taxonomy" id="2073169"/>
    <lineage>
        <taxon>Bacteria</taxon>
        <taxon>Pseudomonadati</taxon>
        <taxon>Pseudomonadota</taxon>
        <taxon>Betaproteobacteria</taxon>
        <taxon>Neisseriales</taxon>
        <taxon>Chromobacteriaceae</taxon>
        <taxon>Chromobacterium</taxon>
    </lineage>
</organism>
<feature type="domain" description="VOC" evidence="1">
    <location>
        <begin position="3"/>
        <end position="120"/>
    </location>
</feature>
<dbReference type="AlphaFoldDB" id="A0A2S5DBK8"/>
<dbReference type="Pfam" id="PF00903">
    <property type="entry name" value="Glyoxalase"/>
    <property type="match status" value="1"/>
</dbReference>
<accession>A0A2S5DBK8</accession>
<dbReference type="SUPFAM" id="SSF54593">
    <property type="entry name" value="Glyoxalase/Bleomycin resistance protein/Dihydroxybiphenyl dioxygenase"/>
    <property type="match status" value="1"/>
</dbReference>
<dbReference type="PROSITE" id="PS51819">
    <property type="entry name" value="VOC"/>
    <property type="match status" value="1"/>
</dbReference>
<evidence type="ECO:0000259" key="1">
    <source>
        <dbReference type="PROSITE" id="PS51819"/>
    </source>
</evidence>
<protein>
    <submittedName>
        <fullName evidence="2">Drug:proton antiporter</fullName>
    </submittedName>
</protein>
<sequence length="123" mass="13678">MQHPNFVILYVDQPARSAAFYSKLFDLQPIEQSPTFAMFKFSSGMRLGLWSRYTVEPGAEALGGGGELIVQCEDFAVLEACYAGWQAQGLPILQPMTDLDFGRTFVALDPDGHRLRAYVPAEE</sequence>
<dbReference type="InterPro" id="IPR037523">
    <property type="entry name" value="VOC_core"/>
</dbReference>
<name>A0A2S5DBK8_9NEIS</name>
<dbReference type="Gene3D" id="3.30.720.120">
    <property type="match status" value="1"/>
</dbReference>
<dbReference type="RefSeq" id="WP_103904159.1">
    <property type="nucleotide sequence ID" value="NZ_PQWB01000123.1"/>
</dbReference>
<keyword evidence="3" id="KW-1185">Reference proteome</keyword>
<comment type="caution">
    <text evidence="2">The sequence shown here is derived from an EMBL/GenBank/DDBJ whole genome shotgun (WGS) entry which is preliminary data.</text>
</comment>
<dbReference type="OrthoDB" id="9806945at2"/>
<evidence type="ECO:0000313" key="2">
    <source>
        <dbReference type="EMBL" id="POZ60391.1"/>
    </source>
</evidence>
<dbReference type="EMBL" id="PQWB01000123">
    <property type="protein sequence ID" value="POZ60391.1"/>
    <property type="molecule type" value="Genomic_DNA"/>
</dbReference>
<evidence type="ECO:0000313" key="3">
    <source>
        <dbReference type="Proteomes" id="UP000237082"/>
    </source>
</evidence>
<gene>
    <name evidence="2" type="ORF">C2I19_18780</name>
</gene>
<dbReference type="PIRSF" id="PIRSF039020">
    <property type="entry name" value="EhpR"/>
    <property type="match status" value="1"/>
</dbReference>
<dbReference type="Proteomes" id="UP000237082">
    <property type="component" value="Unassembled WGS sequence"/>
</dbReference>